<proteinExistence type="predicted"/>
<dbReference type="AlphaFoldDB" id="A0A2Z5FVR5"/>
<dbReference type="KEGG" id="abas:ACPOL_1612"/>
<dbReference type="InterPro" id="IPR010620">
    <property type="entry name" value="SBBP_repeat"/>
</dbReference>
<dbReference type="EMBL" id="CP030840">
    <property type="protein sequence ID" value="AXC10958.1"/>
    <property type="molecule type" value="Genomic_DNA"/>
</dbReference>
<accession>A0A2Z5FVR5</accession>
<dbReference type="Pfam" id="PF06739">
    <property type="entry name" value="SBBP"/>
    <property type="match status" value="1"/>
</dbReference>
<reference evidence="1 2" key="1">
    <citation type="journal article" date="2018" name="Front. Microbiol.">
        <title>Hydrolytic Capabilities as a Key to Environmental Success: Chitinolytic and Cellulolytic Acidobacteria From Acidic Sub-arctic Soils and Boreal Peatlands.</title>
        <authorList>
            <person name="Belova S.E."/>
            <person name="Ravin N.V."/>
            <person name="Pankratov T.A."/>
            <person name="Rakitin A.L."/>
            <person name="Ivanova A.A."/>
            <person name="Beletsky A.V."/>
            <person name="Mardanov A.V."/>
            <person name="Sinninghe Damste J.S."/>
            <person name="Dedysh S.N."/>
        </authorList>
    </citation>
    <scope>NUCLEOTIDE SEQUENCE [LARGE SCALE GENOMIC DNA]</scope>
    <source>
        <strain evidence="1 2">SBC82</strain>
    </source>
</reference>
<organism evidence="1 2">
    <name type="scientific">Acidisarcina polymorpha</name>
    <dbReference type="NCBI Taxonomy" id="2211140"/>
    <lineage>
        <taxon>Bacteria</taxon>
        <taxon>Pseudomonadati</taxon>
        <taxon>Acidobacteriota</taxon>
        <taxon>Terriglobia</taxon>
        <taxon>Terriglobales</taxon>
        <taxon>Acidobacteriaceae</taxon>
        <taxon>Acidisarcina</taxon>
    </lineage>
</organism>
<evidence type="ECO:0000313" key="1">
    <source>
        <dbReference type="EMBL" id="AXC10958.1"/>
    </source>
</evidence>
<dbReference type="Proteomes" id="UP000253606">
    <property type="component" value="Chromosome"/>
</dbReference>
<name>A0A2Z5FVR5_9BACT</name>
<dbReference type="InterPro" id="IPR052918">
    <property type="entry name" value="Motility_Chemotaxis_Reg"/>
</dbReference>
<dbReference type="SUPFAM" id="SSF63829">
    <property type="entry name" value="Calcium-dependent phosphotriesterase"/>
    <property type="match status" value="1"/>
</dbReference>
<protein>
    <submittedName>
        <fullName evidence="1">Cell surface protein</fullName>
    </submittedName>
</protein>
<gene>
    <name evidence="1" type="ORF">ACPOL_1612</name>
</gene>
<keyword evidence="2" id="KW-1185">Reference proteome</keyword>
<dbReference type="RefSeq" id="WP_161557244.1">
    <property type="nucleotide sequence ID" value="NZ_CP030840.1"/>
</dbReference>
<sequence length="209" mass="21404">MYSTFLGNGGLEGASPFGPLALAVDGYGDAYLAGEFNGEEPFPVTSGAFQTTTTDGTGFVSKFSPTGRSLIYSTFLGGNPSDFNSAVDGIAVDPEGHLYATGSTAATNFPVTSDAYQKSNGAVPGRYNAFFTELNLDGSALEYSTYLGGAGGQYGDFGSSIAVDKSGNAFVFGEVSSPNFPVTKGAYRTTNIASGTELSDSLPLSSPQS</sequence>
<dbReference type="PANTHER" id="PTHR35580:SF1">
    <property type="entry name" value="PHYTASE-LIKE DOMAIN-CONTAINING PROTEIN"/>
    <property type="match status" value="1"/>
</dbReference>
<dbReference type="PANTHER" id="PTHR35580">
    <property type="entry name" value="CELL SURFACE GLYCOPROTEIN (S-LAYER PROTEIN)-LIKE PROTEIN"/>
    <property type="match status" value="1"/>
</dbReference>
<evidence type="ECO:0000313" key="2">
    <source>
        <dbReference type="Proteomes" id="UP000253606"/>
    </source>
</evidence>